<dbReference type="RefSeq" id="WP_344779466.1">
    <property type="nucleotide sequence ID" value="NZ_BAAAZW010000001.1"/>
</dbReference>
<gene>
    <name evidence="1" type="ORF">GCM10022231_00870</name>
</gene>
<evidence type="ECO:0000313" key="2">
    <source>
        <dbReference type="Proteomes" id="UP001418444"/>
    </source>
</evidence>
<accession>A0ABP7NJ44</accession>
<reference evidence="2" key="1">
    <citation type="journal article" date="2019" name="Int. J. Syst. Evol. Microbiol.">
        <title>The Global Catalogue of Microorganisms (GCM) 10K type strain sequencing project: providing services to taxonomists for standard genome sequencing and annotation.</title>
        <authorList>
            <consortium name="The Broad Institute Genomics Platform"/>
            <consortium name="The Broad Institute Genome Sequencing Center for Infectious Disease"/>
            <person name="Wu L."/>
            <person name="Ma J."/>
        </authorList>
    </citation>
    <scope>NUCLEOTIDE SEQUENCE [LARGE SCALE GENOMIC DNA]</scope>
    <source>
        <strain evidence="2">JCM 16923</strain>
    </source>
</reference>
<name>A0ABP7NJ44_9ACTN</name>
<sequence length="60" mass="6066">MNNFAAVGLLAGLLLTLTATTGGLTGFLFGVVLGGIGLLLGLHRDGTIDLTAVVRSRNRG</sequence>
<evidence type="ECO:0000313" key="1">
    <source>
        <dbReference type="EMBL" id="GAA3947690.1"/>
    </source>
</evidence>
<proteinExistence type="predicted"/>
<protein>
    <recommendedName>
        <fullName evidence="3">DUF2273 domain-containing protein</fullName>
    </recommendedName>
</protein>
<dbReference type="EMBL" id="BAAAZW010000001">
    <property type="protein sequence ID" value="GAA3947690.1"/>
    <property type="molecule type" value="Genomic_DNA"/>
</dbReference>
<dbReference type="Proteomes" id="UP001418444">
    <property type="component" value="Unassembled WGS sequence"/>
</dbReference>
<evidence type="ECO:0008006" key="3">
    <source>
        <dbReference type="Google" id="ProtNLM"/>
    </source>
</evidence>
<organism evidence="1 2">
    <name type="scientific">Gordonia caeni</name>
    <dbReference type="NCBI Taxonomy" id="1007097"/>
    <lineage>
        <taxon>Bacteria</taxon>
        <taxon>Bacillati</taxon>
        <taxon>Actinomycetota</taxon>
        <taxon>Actinomycetes</taxon>
        <taxon>Mycobacteriales</taxon>
        <taxon>Gordoniaceae</taxon>
        <taxon>Gordonia</taxon>
    </lineage>
</organism>
<keyword evidence="2" id="KW-1185">Reference proteome</keyword>
<comment type="caution">
    <text evidence="1">The sequence shown here is derived from an EMBL/GenBank/DDBJ whole genome shotgun (WGS) entry which is preliminary data.</text>
</comment>